<evidence type="ECO:0000256" key="5">
    <source>
        <dbReference type="ARBA" id="ARBA00023136"/>
    </source>
</evidence>
<dbReference type="InterPro" id="IPR006685">
    <property type="entry name" value="MscS_channel_2nd"/>
</dbReference>
<organism evidence="8 9">
    <name type="scientific">Candidatus Vampirococcus lugosii</name>
    <dbReference type="NCBI Taxonomy" id="2789015"/>
    <lineage>
        <taxon>Bacteria</taxon>
        <taxon>Candidatus Absconditibacteriota</taxon>
        <taxon>Vampirococcus</taxon>
    </lineage>
</organism>
<sequence length="359" mass="40067">MKLNLLNTKNIKLFLIILINVLFLVKTYAQGEGTEEAITVNTNSSSIFDSNIFTIAIQAIIAILVTAVLMFISKIIAVYIRNRFINNINIPDNENAGEDDDVDVYSQRAGNLVSSMIFYPLLLISIFIGFQIIGFDIGILLGGLSVGIGFAFREILGNMFAGVMLLLTKEIKLGDKVELEKPNNQSYFGIIDEITIRYTVLRLIYDKRRVIIPNLDMITNPLKTYTSEDSIILRTFVLIHYEEDIQKACDVIIDAVNNSGLVTNKKLTKALISKIGDSGGDRDFTNNTSNGVEIRASFHIDPNVVLDGPPVILGKINHYIYKAILENNIRIPYPHTSVTVDKNDKNLLGSALYLMKNNK</sequence>
<feature type="domain" description="Mechanosensitive ion channel MscS" evidence="7">
    <location>
        <begin position="155"/>
        <end position="223"/>
    </location>
</feature>
<name>A0ABS5QMG1_9BACT</name>
<evidence type="ECO:0000256" key="3">
    <source>
        <dbReference type="ARBA" id="ARBA00022692"/>
    </source>
</evidence>
<dbReference type="RefSeq" id="WP_213349422.1">
    <property type="nucleotide sequence ID" value="NZ_JAEDAM010000047.1"/>
</dbReference>
<evidence type="ECO:0000313" key="9">
    <source>
        <dbReference type="Proteomes" id="UP000680365"/>
    </source>
</evidence>
<feature type="transmembrane region" description="Helical" evidence="6">
    <location>
        <begin position="147"/>
        <end position="167"/>
    </location>
</feature>
<reference evidence="8 9" key="1">
    <citation type="journal article" date="2021" name="Nat. Commun.">
        <title>Reductive evolution and unique predatory mode in the CPR bacterium Vampirococcus lugosii.</title>
        <authorList>
            <person name="Moreira D."/>
            <person name="Zivanovic Y."/>
            <person name="Lopez-Archilla A.I."/>
            <person name="Iniesto M."/>
            <person name="Lopez-Garcia P."/>
        </authorList>
    </citation>
    <scope>NUCLEOTIDE SEQUENCE [LARGE SCALE GENOMIC DNA]</scope>
    <source>
        <strain evidence="8">Chiprana</strain>
    </source>
</reference>
<dbReference type="Gene3D" id="1.10.287.1260">
    <property type="match status" value="1"/>
</dbReference>
<evidence type="ECO:0000256" key="6">
    <source>
        <dbReference type="SAM" id="Phobius"/>
    </source>
</evidence>
<feature type="transmembrane region" description="Helical" evidence="6">
    <location>
        <begin position="53"/>
        <end position="80"/>
    </location>
</feature>
<keyword evidence="3 6" id="KW-0812">Transmembrane</keyword>
<dbReference type="Gene3D" id="3.30.70.100">
    <property type="match status" value="1"/>
</dbReference>
<dbReference type="PANTHER" id="PTHR30221:SF1">
    <property type="entry name" value="SMALL-CONDUCTANCE MECHANOSENSITIVE CHANNEL"/>
    <property type="match status" value="1"/>
</dbReference>
<dbReference type="EMBL" id="JAEDAM010000047">
    <property type="protein sequence ID" value="MBS8122154.1"/>
    <property type="molecule type" value="Genomic_DNA"/>
</dbReference>
<feature type="transmembrane region" description="Helical" evidence="6">
    <location>
        <begin position="117"/>
        <end position="141"/>
    </location>
</feature>
<dbReference type="InterPro" id="IPR010920">
    <property type="entry name" value="LSM_dom_sf"/>
</dbReference>
<dbReference type="PANTHER" id="PTHR30221">
    <property type="entry name" value="SMALL-CONDUCTANCE MECHANOSENSITIVE CHANNEL"/>
    <property type="match status" value="1"/>
</dbReference>
<keyword evidence="4 6" id="KW-1133">Transmembrane helix</keyword>
<dbReference type="Proteomes" id="UP000680365">
    <property type="component" value="Unassembled WGS sequence"/>
</dbReference>
<keyword evidence="2" id="KW-1003">Cell membrane</keyword>
<evidence type="ECO:0000256" key="1">
    <source>
        <dbReference type="ARBA" id="ARBA00004651"/>
    </source>
</evidence>
<evidence type="ECO:0000313" key="8">
    <source>
        <dbReference type="EMBL" id="MBS8122154.1"/>
    </source>
</evidence>
<dbReference type="InterPro" id="IPR045275">
    <property type="entry name" value="MscS_archaea/bacteria_type"/>
</dbReference>
<accession>A0ABS5QMG1</accession>
<proteinExistence type="predicted"/>
<dbReference type="InterPro" id="IPR011066">
    <property type="entry name" value="MscS_channel_C_sf"/>
</dbReference>
<dbReference type="SUPFAM" id="SSF82689">
    <property type="entry name" value="Mechanosensitive channel protein MscS (YggB), C-terminal domain"/>
    <property type="match status" value="1"/>
</dbReference>
<comment type="subcellular location">
    <subcellularLocation>
        <location evidence="1">Cell membrane</location>
        <topology evidence="1">Multi-pass membrane protein</topology>
    </subcellularLocation>
</comment>
<keyword evidence="9" id="KW-1185">Reference proteome</keyword>
<evidence type="ECO:0000259" key="7">
    <source>
        <dbReference type="Pfam" id="PF00924"/>
    </source>
</evidence>
<dbReference type="InterPro" id="IPR023408">
    <property type="entry name" value="MscS_beta-dom_sf"/>
</dbReference>
<protein>
    <submittedName>
        <fullName evidence="8">Mechanosensitive ion channel MscS</fullName>
    </submittedName>
</protein>
<dbReference type="Gene3D" id="2.30.30.60">
    <property type="match status" value="1"/>
</dbReference>
<evidence type="ECO:0000256" key="4">
    <source>
        <dbReference type="ARBA" id="ARBA00022989"/>
    </source>
</evidence>
<comment type="caution">
    <text evidence="8">The sequence shown here is derived from an EMBL/GenBank/DDBJ whole genome shotgun (WGS) entry which is preliminary data.</text>
</comment>
<gene>
    <name evidence="8" type="ORF">VAMP_141n28</name>
</gene>
<evidence type="ECO:0000256" key="2">
    <source>
        <dbReference type="ARBA" id="ARBA00022475"/>
    </source>
</evidence>
<keyword evidence="5 6" id="KW-0472">Membrane</keyword>
<dbReference type="SUPFAM" id="SSF50182">
    <property type="entry name" value="Sm-like ribonucleoproteins"/>
    <property type="match status" value="1"/>
</dbReference>
<dbReference type="Pfam" id="PF00924">
    <property type="entry name" value="MS_channel_2nd"/>
    <property type="match status" value="1"/>
</dbReference>